<feature type="domain" description="RDD" evidence="7">
    <location>
        <begin position="2"/>
        <end position="115"/>
    </location>
</feature>
<evidence type="ECO:0000313" key="9">
    <source>
        <dbReference type="Proteomes" id="UP000194798"/>
    </source>
</evidence>
<keyword evidence="4 6" id="KW-1133">Transmembrane helix</keyword>
<keyword evidence="2" id="KW-1003">Cell membrane</keyword>
<dbReference type="PANTHER" id="PTHR36115">
    <property type="entry name" value="PROLINE-RICH ANTIGEN HOMOLOG-RELATED"/>
    <property type="match status" value="1"/>
</dbReference>
<evidence type="ECO:0000259" key="7">
    <source>
        <dbReference type="Pfam" id="PF06271"/>
    </source>
</evidence>
<feature type="transmembrane region" description="Helical" evidence="6">
    <location>
        <begin position="80"/>
        <end position="103"/>
    </location>
</feature>
<keyword evidence="3 6" id="KW-0812">Transmembrane</keyword>
<dbReference type="EMBL" id="MSLT01000018">
    <property type="protein sequence ID" value="OUD13354.1"/>
    <property type="molecule type" value="Genomic_DNA"/>
</dbReference>
<accession>A0A251X7I7</accession>
<dbReference type="InterPro" id="IPR051791">
    <property type="entry name" value="Pra-immunoreactive"/>
</dbReference>
<organism evidence="8 9">
    <name type="scientific">Thioflexithrix psekupsensis</name>
    <dbReference type="NCBI Taxonomy" id="1570016"/>
    <lineage>
        <taxon>Bacteria</taxon>
        <taxon>Pseudomonadati</taxon>
        <taxon>Pseudomonadota</taxon>
        <taxon>Gammaproteobacteria</taxon>
        <taxon>Thiotrichales</taxon>
        <taxon>Thioflexithrix</taxon>
    </lineage>
</organism>
<evidence type="ECO:0000256" key="1">
    <source>
        <dbReference type="ARBA" id="ARBA00004651"/>
    </source>
</evidence>
<name>A0A251X7I7_9GAMM</name>
<comment type="caution">
    <text evidence="8">The sequence shown here is derived from an EMBL/GenBank/DDBJ whole genome shotgun (WGS) entry which is preliminary data.</text>
</comment>
<proteinExistence type="predicted"/>
<protein>
    <recommendedName>
        <fullName evidence="7">RDD domain-containing protein</fullName>
    </recommendedName>
</protein>
<evidence type="ECO:0000256" key="4">
    <source>
        <dbReference type="ARBA" id="ARBA00022989"/>
    </source>
</evidence>
<evidence type="ECO:0000256" key="3">
    <source>
        <dbReference type="ARBA" id="ARBA00022692"/>
    </source>
</evidence>
<evidence type="ECO:0000256" key="6">
    <source>
        <dbReference type="SAM" id="Phobius"/>
    </source>
</evidence>
<reference evidence="8 9" key="1">
    <citation type="submission" date="2016-12" db="EMBL/GenBank/DDBJ databases">
        <title>Thioflexothrix psekupsii D3 genome sequencing and assembly.</title>
        <authorList>
            <person name="Fomenkov A."/>
            <person name="Vincze T."/>
            <person name="Grabovich M."/>
            <person name="Anton B.P."/>
            <person name="Dubinina G."/>
            <person name="Orlova M."/>
            <person name="Belousova E."/>
            <person name="Roberts R.J."/>
        </authorList>
    </citation>
    <scope>NUCLEOTIDE SEQUENCE [LARGE SCALE GENOMIC DNA]</scope>
    <source>
        <strain evidence="8">D3</strain>
    </source>
</reference>
<dbReference type="Proteomes" id="UP000194798">
    <property type="component" value="Unassembled WGS sequence"/>
</dbReference>
<dbReference type="Pfam" id="PF06271">
    <property type="entry name" value="RDD"/>
    <property type="match status" value="1"/>
</dbReference>
<dbReference type="InterPro" id="IPR010432">
    <property type="entry name" value="RDD"/>
</dbReference>
<dbReference type="GO" id="GO:0005886">
    <property type="term" value="C:plasma membrane"/>
    <property type="evidence" value="ECO:0007669"/>
    <property type="project" value="UniProtKB-SubCell"/>
</dbReference>
<sequence length="126" mass="14697">MAAILYDSILVFAVLYFAGLVAYPITQGDSSSSFYSLYLGVVIYVYFAWQWQYGGQTLGMKTWRIRLRATNDKPLTWWRMLVRFMVAVFSFFVLGLGFLHSLWDDNRHTWHDKASETELIMTSAEE</sequence>
<comment type="subcellular location">
    <subcellularLocation>
        <location evidence="1">Cell membrane</location>
        <topology evidence="1">Multi-pass membrane protein</topology>
    </subcellularLocation>
</comment>
<dbReference type="PANTHER" id="PTHR36115:SF10">
    <property type="entry name" value="RDD DOMAIN-CONTAINING PROTEIN"/>
    <property type="match status" value="1"/>
</dbReference>
<dbReference type="AlphaFoldDB" id="A0A251X7I7"/>
<keyword evidence="9" id="KW-1185">Reference proteome</keyword>
<evidence type="ECO:0000256" key="2">
    <source>
        <dbReference type="ARBA" id="ARBA00022475"/>
    </source>
</evidence>
<gene>
    <name evidence="8" type="ORF">TPSD3_10885</name>
</gene>
<keyword evidence="5 6" id="KW-0472">Membrane</keyword>
<feature type="transmembrane region" description="Helical" evidence="6">
    <location>
        <begin position="5"/>
        <end position="25"/>
    </location>
</feature>
<feature type="transmembrane region" description="Helical" evidence="6">
    <location>
        <begin position="37"/>
        <end position="59"/>
    </location>
</feature>
<evidence type="ECO:0000313" key="8">
    <source>
        <dbReference type="EMBL" id="OUD13354.1"/>
    </source>
</evidence>
<evidence type="ECO:0000256" key="5">
    <source>
        <dbReference type="ARBA" id="ARBA00023136"/>
    </source>
</evidence>